<dbReference type="InterPro" id="IPR050179">
    <property type="entry name" value="Trans_hexapeptide_repeat"/>
</dbReference>
<sequence>MASFFAHETACVDEGASVGEGTAIWHFCHIQSGARIGRDCVLGQNVNVGPGAVVGNAVRIQNNVSVYEGVELADYVFCGPSCVFTNDMAPRSKYPKDPTRRGVGRVRTFVGEGASLGANATIVCGHVIGEWALVGAGSVVTRDVPAHALVVGVPARQVGWVCECGETLGESLRCDACGRAYAASDAGLREVAP</sequence>
<dbReference type="InterPro" id="IPR001451">
    <property type="entry name" value="Hexapep"/>
</dbReference>
<dbReference type="PANTHER" id="PTHR43300">
    <property type="entry name" value="ACETYLTRANSFERASE"/>
    <property type="match status" value="1"/>
</dbReference>
<dbReference type="RefSeq" id="WP_242166376.1">
    <property type="nucleotide sequence ID" value="NZ_JAJMLW010000004.1"/>
</dbReference>
<dbReference type="CDD" id="cd03358">
    <property type="entry name" value="LbH_WxcM_N_like"/>
    <property type="match status" value="1"/>
</dbReference>
<dbReference type="Gene3D" id="2.160.10.10">
    <property type="entry name" value="Hexapeptide repeat proteins"/>
    <property type="match status" value="1"/>
</dbReference>
<dbReference type="EMBL" id="JAJMLW010000004">
    <property type="protein sequence ID" value="MCI2242830.1"/>
    <property type="molecule type" value="Genomic_DNA"/>
</dbReference>
<proteinExistence type="predicted"/>
<dbReference type="Pfam" id="PF00132">
    <property type="entry name" value="Hexapep"/>
    <property type="match status" value="1"/>
</dbReference>
<gene>
    <name evidence="1" type="ORF">LPT13_10785</name>
</gene>
<protein>
    <submittedName>
        <fullName evidence="1">N-acetyltransferase</fullName>
    </submittedName>
</protein>
<dbReference type="SUPFAM" id="SSF51161">
    <property type="entry name" value="Trimeric LpxA-like enzymes"/>
    <property type="match status" value="1"/>
</dbReference>
<dbReference type="Pfam" id="PF14602">
    <property type="entry name" value="Hexapep_2"/>
    <property type="match status" value="1"/>
</dbReference>
<evidence type="ECO:0000313" key="1">
    <source>
        <dbReference type="EMBL" id="MCI2242830.1"/>
    </source>
</evidence>
<organism evidence="1 2">
    <name type="scientific">Adlercreutzia faecimuris</name>
    <dbReference type="NCBI Taxonomy" id="2897341"/>
    <lineage>
        <taxon>Bacteria</taxon>
        <taxon>Bacillati</taxon>
        <taxon>Actinomycetota</taxon>
        <taxon>Coriobacteriia</taxon>
        <taxon>Eggerthellales</taxon>
        <taxon>Eggerthellaceae</taxon>
        <taxon>Adlercreutzia</taxon>
    </lineage>
</organism>
<comment type="caution">
    <text evidence="1">The sequence shown here is derived from an EMBL/GenBank/DDBJ whole genome shotgun (WGS) entry which is preliminary data.</text>
</comment>
<accession>A0ABS9WIY5</accession>
<reference evidence="1" key="1">
    <citation type="submission" date="2021-11" db="EMBL/GenBank/DDBJ databases">
        <title>A Novel Adlercreutzia Species, isolated from a Allomyrina dichotoma larva feces.</title>
        <authorList>
            <person name="Suh M.K."/>
        </authorList>
    </citation>
    <scope>NUCLEOTIDE SEQUENCE</scope>
    <source>
        <strain evidence="1">JBNU-10</strain>
    </source>
</reference>
<name>A0ABS9WIY5_9ACTN</name>
<dbReference type="InterPro" id="IPR011004">
    <property type="entry name" value="Trimer_LpxA-like_sf"/>
</dbReference>
<dbReference type="Proteomes" id="UP001430755">
    <property type="component" value="Unassembled WGS sequence"/>
</dbReference>
<keyword evidence="2" id="KW-1185">Reference proteome</keyword>
<evidence type="ECO:0000313" key="2">
    <source>
        <dbReference type="Proteomes" id="UP001430755"/>
    </source>
</evidence>
<dbReference type="PANTHER" id="PTHR43300:SF4">
    <property type="entry name" value="ACYL-[ACYL-CARRIER-PROTEIN]--UDP-N-ACETYLGLUCOSAMINE O-ACYLTRANSFERASE"/>
    <property type="match status" value="1"/>
</dbReference>